<dbReference type="EMBL" id="ATMT01000064">
    <property type="protein sequence ID" value="EPY05635.1"/>
    <property type="molecule type" value="Genomic_DNA"/>
</dbReference>
<comment type="caution">
    <text evidence="1">The sequence shown here is derived from an EMBL/GenBank/DDBJ whole genome shotgun (WGS) entry which is preliminary data.</text>
</comment>
<proteinExistence type="predicted"/>
<dbReference type="AlphaFoldDB" id="S9U594"/>
<evidence type="ECO:0000313" key="1">
    <source>
        <dbReference type="EMBL" id="EPY05635.1"/>
    </source>
</evidence>
<protein>
    <recommendedName>
        <fullName evidence="3">Transposase</fullName>
    </recommendedName>
</protein>
<evidence type="ECO:0008006" key="3">
    <source>
        <dbReference type="Google" id="ProtNLM"/>
    </source>
</evidence>
<accession>S9U594</accession>
<evidence type="ECO:0000313" key="2">
    <source>
        <dbReference type="Proteomes" id="UP000015344"/>
    </source>
</evidence>
<reference evidence="1 2" key="1">
    <citation type="submission" date="2013-05" db="EMBL/GenBank/DDBJ databases">
        <authorList>
            <person name="Strain E.A."/>
            <person name="Brown E."/>
            <person name="Allard M.W."/>
            <person name="Luo Y.L."/>
        </authorList>
    </citation>
    <scope>NUCLEOTIDE SEQUENCE [LARGE SCALE GENOMIC DNA]</scope>
    <source>
        <strain evidence="1 2">TS-15</strain>
    </source>
</reference>
<sequence>MANSNRYTAEQPKPKQGESRSWLAMLGEAQIQQAEAQSRWGRKLQRWERRPEKKYGLELKNGK</sequence>
<name>S9U594_PAEAL</name>
<organism evidence="1 2">
    <name type="scientific">Paenibacillus alvei TS-15</name>
    <dbReference type="NCBI Taxonomy" id="1117108"/>
    <lineage>
        <taxon>Bacteria</taxon>
        <taxon>Bacillati</taxon>
        <taxon>Bacillota</taxon>
        <taxon>Bacilli</taxon>
        <taxon>Bacillales</taxon>
        <taxon>Paenibacillaceae</taxon>
        <taxon>Paenibacillus</taxon>
    </lineage>
</organism>
<dbReference type="Proteomes" id="UP000015344">
    <property type="component" value="Unassembled WGS sequence"/>
</dbReference>
<gene>
    <name evidence="1" type="ORF">PAALTS15_18933</name>
</gene>